<dbReference type="Proteomes" id="UP000033945">
    <property type="component" value="Unassembled WGS sequence"/>
</dbReference>
<dbReference type="EMBL" id="LCIT01000012">
    <property type="protein sequence ID" value="KKT62459.1"/>
    <property type="molecule type" value="Genomic_DNA"/>
</dbReference>
<reference evidence="1 2" key="1">
    <citation type="journal article" date="2015" name="Nature">
        <title>rRNA introns, odd ribosomes, and small enigmatic genomes across a large radiation of phyla.</title>
        <authorList>
            <person name="Brown C.T."/>
            <person name="Hug L.A."/>
            <person name="Thomas B.C."/>
            <person name="Sharon I."/>
            <person name="Castelle C.J."/>
            <person name="Singh A."/>
            <person name="Wilkins M.J."/>
            <person name="Williams K.H."/>
            <person name="Banfield J.F."/>
        </authorList>
    </citation>
    <scope>NUCLEOTIDE SEQUENCE [LARGE SCALE GENOMIC DNA]</scope>
</reference>
<sequence length="581" mass="65113">MALAKKIWKISRFHQGLGNINAEGMFWWSQGLDFEASPPFLRVANKMIKEADSASVPTLADVYWGTIFDSTNYVNNMLDGKIFRYNYPSWTEVHDNVNAWGGLGLFGDSQIDNYVEKGYLYFASNGYAGRYDANTLTWSDSWQSFAVSNSAELCPINKFLKFICFGNQRYLAVWDQGAGTWNSTRIILPLGYKIRWLQPLTDYLVICAHHNAFGSALFFWDGYSQTYNRVIQLPQVRALAGVVDKNTLYIITGDGWINLFNGVGLIKLARFPDIQLDANYASLININPDAVKVFQGLILIGKGASGYDMSKRFLPGGIWVFNPVTKALYFKHTMSNNAITNTSGFGVISVGSILVDTGGNIFRAAWYKGGGSGAYIIDASMDQGSARPYNWGAILVTPLLDDEPYLRKRFKQVILNFWKPLVNSSFARIVIKYNTTEQYQKYTQYALSGSSTYFDLSFLPGSPPYYEVGDEITVLSGGGAGQIRHIASIDTALKRIYVDETLYNSESYDSNSYILLSSFKKIATLKGSDYPAAVNKLLRFNARSKKIQLKIEIWSPSGFIGEWDMGISDISTVYIPDRIIK</sequence>
<evidence type="ECO:0000313" key="1">
    <source>
        <dbReference type="EMBL" id="KKT62459.1"/>
    </source>
</evidence>
<dbReference type="AlphaFoldDB" id="A0A0G1LRK8"/>
<evidence type="ECO:0000313" key="2">
    <source>
        <dbReference type="Proteomes" id="UP000033945"/>
    </source>
</evidence>
<gene>
    <name evidence="1" type="ORF">UW55_C0012G0019</name>
</gene>
<proteinExistence type="predicted"/>
<protein>
    <submittedName>
        <fullName evidence="1">Uncharacterized protein</fullName>
    </submittedName>
</protein>
<dbReference type="SUPFAM" id="SSF82171">
    <property type="entry name" value="DPP6 N-terminal domain-like"/>
    <property type="match status" value="1"/>
</dbReference>
<name>A0A0G1LRK8_9BACT</name>
<accession>A0A0G1LRK8</accession>
<comment type="caution">
    <text evidence="1">The sequence shown here is derived from an EMBL/GenBank/DDBJ whole genome shotgun (WGS) entry which is preliminary data.</text>
</comment>
<organism evidence="1 2">
    <name type="scientific">Candidatus Giovannonibacteria bacterium GW2011_GWA2_44_26</name>
    <dbReference type="NCBI Taxonomy" id="1618648"/>
    <lineage>
        <taxon>Bacteria</taxon>
        <taxon>Candidatus Giovannoniibacteriota</taxon>
    </lineage>
</organism>